<dbReference type="PANTHER" id="PTHR28511">
    <property type="entry name" value="ENDONUCLEASE V"/>
    <property type="match status" value="1"/>
</dbReference>
<evidence type="ECO:0000256" key="1">
    <source>
        <dbReference type="ARBA" id="ARBA00004496"/>
    </source>
</evidence>
<dbReference type="InterPro" id="IPR007581">
    <property type="entry name" value="Endonuclease-V"/>
</dbReference>
<protein>
    <submittedName>
        <fullName evidence="6">Endonuclease V</fullName>
    </submittedName>
</protein>
<comment type="subcellular location">
    <subcellularLocation>
        <location evidence="1">Cytoplasm</location>
    </subcellularLocation>
</comment>
<dbReference type="GO" id="GO:0006281">
    <property type="term" value="P:DNA repair"/>
    <property type="evidence" value="ECO:0007669"/>
    <property type="project" value="InterPro"/>
</dbReference>
<dbReference type="GO" id="GO:0005737">
    <property type="term" value="C:cytoplasm"/>
    <property type="evidence" value="ECO:0007669"/>
    <property type="project" value="UniProtKB-SubCell"/>
</dbReference>
<comment type="caution">
    <text evidence="6">The sequence shown here is derived from an EMBL/GenBank/DDBJ whole genome shotgun (WGS) entry which is preliminary data.</text>
</comment>
<dbReference type="GO" id="GO:0016891">
    <property type="term" value="F:RNA endonuclease activity producing 5'-phosphomonoesters, hydrolytic mechanism"/>
    <property type="evidence" value="ECO:0007669"/>
    <property type="project" value="TreeGrafter"/>
</dbReference>
<evidence type="ECO:0000256" key="4">
    <source>
        <dbReference type="ARBA" id="ARBA00022759"/>
    </source>
</evidence>
<proteinExistence type="predicted"/>
<sequence>MTPQEMEQEQIRLAPQVIVPDAGQGYFAQEDDVVFALDIHYAENTAHVGLHAQTFHGNTLGRFVARFETEVEYLPGFFAFREAPPLLQMIEQVWATGLTPQLLLVDGHGVAHPRRFGVACLVGLKTGLPTIGCAKETLLRYQGDLPDARGSTLPVLLDGDGVGTVLRTQTGIRPVFVSVGHLISLQESERVILELSGKYRVCDPLRHADQLARAHARHEKIPDATVFS</sequence>
<dbReference type="Pfam" id="PF04493">
    <property type="entry name" value="Endonuclease_5"/>
    <property type="match status" value="1"/>
</dbReference>
<evidence type="ECO:0000256" key="2">
    <source>
        <dbReference type="ARBA" id="ARBA00022490"/>
    </source>
</evidence>
<keyword evidence="4 6" id="KW-0255">Endonuclease</keyword>
<keyword evidence="2" id="KW-0963">Cytoplasm</keyword>
<organism evidence="6 7">
    <name type="scientific">Deinococcus cellulosilyticus (strain DSM 18568 / NBRC 106333 / KACC 11606 / 5516J-15)</name>
    <dbReference type="NCBI Taxonomy" id="1223518"/>
    <lineage>
        <taxon>Bacteria</taxon>
        <taxon>Thermotogati</taxon>
        <taxon>Deinococcota</taxon>
        <taxon>Deinococci</taxon>
        <taxon>Deinococcales</taxon>
        <taxon>Deinococcaceae</taxon>
        <taxon>Deinococcus</taxon>
    </lineage>
</organism>
<dbReference type="EMBL" id="BJXB01000044">
    <property type="protein sequence ID" value="GEM49805.1"/>
    <property type="molecule type" value="Genomic_DNA"/>
</dbReference>
<gene>
    <name evidence="6" type="primary">nfi</name>
    <name evidence="6" type="ORF">DC3_54400</name>
</gene>
<dbReference type="Proteomes" id="UP000321306">
    <property type="component" value="Unassembled WGS sequence"/>
</dbReference>
<keyword evidence="3" id="KW-0540">Nuclease</keyword>
<reference evidence="6 7" key="1">
    <citation type="submission" date="2019-07" db="EMBL/GenBank/DDBJ databases">
        <title>Whole genome shotgun sequence of Deinococcus cellulosilyticus NBRC 106333.</title>
        <authorList>
            <person name="Hosoyama A."/>
            <person name="Uohara A."/>
            <person name="Ohji S."/>
            <person name="Ichikawa N."/>
        </authorList>
    </citation>
    <scope>NUCLEOTIDE SEQUENCE [LARGE SCALE GENOMIC DNA]</scope>
    <source>
        <strain evidence="6 7">NBRC 106333</strain>
    </source>
</reference>
<dbReference type="GO" id="GO:0003727">
    <property type="term" value="F:single-stranded RNA binding"/>
    <property type="evidence" value="ECO:0007669"/>
    <property type="project" value="TreeGrafter"/>
</dbReference>
<accession>A0A511NAE8</accession>
<name>A0A511NAE8_DEIC1</name>
<dbReference type="Gene3D" id="3.30.2170.10">
    <property type="entry name" value="archaeoglobus fulgidus dsm 4304 superfamily"/>
    <property type="match status" value="1"/>
</dbReference>
<dbReference type="OrthoDB" id="9790916at2"/>
<evidence type="ECO:0000256" key="3">
    <source>
        <dbReference type="ARBA" id="ARBA00022722"/>
    </source>
</evidence>
<dbReference type="RefSeq" id="WP_146891079.1">
    <property type="nucleotide sequence ID" value="NZ_BJXB01000044.1"/>
</dbReference>
<keyword evidence="5" id="KW-0378">Hydrolase</keyword>
<evidence type="ECO:0000313" key="6">
    <source>
        <dbReference type="EMBL" id="GEM49805.1"/>
    </source>
</evidence>
<evidence type="ECO:0000256" key="5">
    <source>
        <dbReference type="ARBA" id="ARBA00022801"/>
    </source>
</evidence>
<evidence type="ECO:0000313" key="7">
    <source>
        <dbReference type="Proteomes" id="UP000321306"/>
    </source>
</evidence>
<dbReference type="CDD" id="cd06559">
    <property type="entry name" value="Endonuclease_V"/>
    <property type="match status" value="1"/>
</dbReference>
<dbReference type="AlphaFoldDB" id="A0A511NAE8"/>
<dbReference type="PANTHER" id="PTHR28511:SF1">
    <property type="entry name" value="ENDONUCLEASE V"/>
    <property type="match status" value="1"/>
</dbReference>
<keyword evidence="7" id="KW-1185">Reference proteome</keyword>